<gene>
    <name evidence="1" type="ORF">MLD38_024115</name>
</gene>
<name>A0ACB9NUQ1_9MYRT</name>
<sequence length="292" mass="31936">MEAAKKSQQPPSPTIPRADDCRSWRSPLTDLTNDLAPSKGRPPRTVACHPRIVAAGEGDAPGTCFSSPLSSSSGIGIHPVISDRSDSGPTRKCKRKEVATSGVISPSRMSKEDVSDVASSKQALLLPFLDDSRVEATKEDAPGTCFDLSGLDSTPSHDFLPSFSGHDFKFGTIYCRRNSKGKEMPSSSASSHTRRSSRIRKRPGEVEDRAASKSCIIPSRKVRNTSSSKARIRSIYKSCSLPNKRKQLYPPPDDVEKASESLQEFIRQQKSYFAEVDAFELPEEEASDDDLE</sequence>
<dbReference type="Proteomes" id="UP001057402">
    <property type="component" value="Chromosome 7"/>
</dbReference>
<dbReference type="EMBL" id="CM042886">
    <property type="protein sequence ID" value="KAI4339144.1"/>
    <property type="molecule type" value="Genomic_DNA"/>
</dbReference>
<keyword evidence="2" id="KW-1185">Reference proteome</keyword>
<accession>A0ACB9NUQ1</accession>
<protein>
    <submittedName>
        <fullName evidence="1">Uncharacterized protein</fullName>
    </submittedName>
</protein>
<reference evidence="2" key="1">
    <citation type="journal article" date="2023" name="Front. Plant Sci.">
        <title>Chromosomal-level genome assembly of Melastoma candidum provides insights into trichome evolution.</title>
        <authorList>
            <person name="Zhong Y."/>
            <person name="Wu W."/>
            <person name="Sun C."/>
            <person name="Zou P."/>
            <person name="Liu Y."/>
            <person name="Dai S."/>
            <person name="Zhou R."/>
        </authorList>
    </citation>
    <scope>NUCLEOTIDE SEQUENCE [LARGE SCALE GENOMIC DNA]</scope>
</reference>
<comment type="caution">
    <text evidence="1">The sequence shown here is derived from an EMBL/GenBank/DDBJ whole genome shotgun (WGS) entry which is preliminary data.</text>
</comment>
<organism evidence="1 2">
    <name type="scientific">Melastoma candidum</name>
    <dbReference type="NCBI Taxonomy" id="119954"/>
    <lineage>
        <taxon>Eukaryota</taxon>
        <taxon>Viridiplantae</taxon>
        <taxon>Streptophyta</taxon>
        <taxon>Embryophyta</taxon>
        <taxon>Tracheophyta</taxon>
        <taxon>Spermatophyta</taxon>
        <taxon>Magnoliopsida</taxon>
        <taxon>eudicotyledons</taxon>
        <taxon>Gunneridae</taxon>
        <taxon>Pentapetalae</taxon>
        <taxon>rosids</taxon>
        <taxon>malvids</taxon>
        <taxon>Myrtales</taxon>
        <taxon>Melastomataceae</taxon>
        <taxon>Melastomatoideae</taxon>
        <taxon>Melastomateae</taxon>
        <taxon>Melastoma</taxon>
    </lineage>
</organism>
<evidence type="ECO:0000313" key="1">
    <source>
        <dbReference type="EMBL" id="KAI4339144.1"/>
    </source>
</evidence>
<evidence type="ECO:0000313" key="2">
    <source>
        <dbReference type="Proteomes" id="UP001057402"/>
    </source>
</evidence>
<proteinExistence type="predicted"/>